<dbReference type="Proteomes" id="UP000322234">
    <property type="component" value="Unassembled WGS sequence"/>
</dbReference>
<comment type="caution">
    <text evidence="1">The sequence shown here is derived from an EMBL/GenBank/DDBJ whole genome shotgun (WGS) entry which is preliminary data.</text>
</comment>
<proteinExistence type="predicted"/>
<sequence length="88" mass="9754">MTDIYENDLKMTKIVGYTGTPVLSDATFSFTESSTVLPRSATLLLRTSARMLASDLLNVTLLKTDHSKHIGQSTRNTGDEQFRLTVCQ</sequence>
<gene>
    <name evidence="1" type="ORF">E5288_WYG006817</name>
</gene>
<reference evidence="1" key="1">
    <citation type="submission" date="2019-10" db="EMBL/GenBank/DDBJ databases">
        <title>The sequence and de novo assembly of the wild yak genome.</title>
        <authorList>
            <person name="Liu Y."/>
        </authorList>
    </citation>
    <scope>NUCLEOTIDE SEQUENCE [LARGE SCALE GENOMIC DNA]</scope>
    <source>
        <strain evidence="1">WY2019</strain>
    </source>
</reference>
<protein>
    <submittedName>
        <fullName evidence="1">Uncharacterized protein</fullName>
    </submittedName>
</protein>
<accession>A0A6B0RM43</accession>
<name>A0A6B0RM43_9CETA</name>
<dbReference type="AlphaFoldDB" id="A0A6B0RM43"/>
<keyword evidence="2" id="KW-1185">Reference proteome</keyword>
<dbReference type="EMBL" id="VBQZ03000068">
    <property type="protein sequence ID" value="MXQ91168.1"/>
    <property type="molecule type" value="Genomic_DNA"/>
</dbReference>
<evidence type="ECO:0000313" key="2">
    <source>
        <dbReference type="Proteomes" id="UP000322234"/>
    </source>
</evidence>
<evidence type="ECO:0000313" key="1">
    <source>
        <dbReference type="EMBL" id="MXQ91168.1"/>
    </source>
</evidence>
<organism evidence="1 2">
    <name type="scientific">Bos mutus</name>
    <name type="common">wild yak</name>
    <dbReference type="NCBI Taxonomy" id="72004"/>
    <lineage>
        <taxon>Eukaryota</taxon>
        <taxon>Metazoa</taxon>
        <taxon>Chordata</taxon>
        <taxon>Craniata</taxon>
        <taxon>Vertebrata</taxon>
        <taxon>Euteleostomi</taxon>
        <taxon>Mammalia</taxon>
        <taxon>Eutheria</taxon>
        <taxon>Laurasiatheria</taxon>
        <taxon>Artiodactyla</taxon>
        <taxon>Ruminantia</taxon>
        <taxon>Pecora</taxon>
        <taxon>Bovidae</taxon>
        <taxon>Bovinae</taxon>
        <taxon>Bos</taxon>
    </lineage>
</organism>